<feature type="region of interest" description="Disordered" evidence="1">
    <location>
        <begin position="1"/>
        <end position="20"/>
    </location>
</feature>
<name>A0A834MLK9_RHYFE</name>
<dbReference type="AlphaFoldDB" id="A0A834MLK9"/>
<feature type="compositionally biased region" description="Basic residues" evidence="1">
    <location>
        <begin position="71"/>
        <end position="91"/>
    </location>
</feature>
<protein>
    <submittedName>
        <fullName evidence="2">Uncharacterized protein</fullName>
    </submittedName>
</protein>
<evidence type="ECO:0000256" key="1">
    <source>
        <dbReference type="SAM" id="MobiDB-lite"/>
    </source>
</evidence>
<evidence type="ECO:0000313" key="3">
    <source>
        <dbReference type="Proteomes" id="UP000625711"/>
    </source>
</evidence>
<evidence type="ECO:0000313" key="2">
    <source>
        <dbReference type="EMBL" id="KAF7282839.1"/>
    </source>
</evidence>
<reference evidence="2" key="1">
    <citation type="submission" date="2020-08" db="EMBL/GenBank/DDBJ databases">
        <title>Genome sequencing and assembly of the red palm weevil Rhynchophorus ferrugineus.</title>
        <authorList>
            <person name="Dias G.B."/>
            <person name="Bergman C.M."/>
            <person name="Manee M."/>
        </authorList>
    </citation>
    <scope>NUCLEOTIDE SEQUENCE</scope>
    <source>
        <strain evidence="2">AA-2017</strain>
        <tissue evidence="2">Whole larva</tissue>
    </source>
</reference>
<dbReference type="EMBL" id="JAACXV010000156">
    <property type="protein sequence ID" value="KAF7282839.1"/>
    <property type="molecule type" value="Genomic_DNA"/>
</dbReference>
<accession>A0A834MLK9</accession>
<keyword evidence="3" id="KW-1185">Reference proteome</keyword>
<comment type="caution">
    <text evidence="2">The sequence shown here is derived from an EMBL/GenBank/DDBJ whole genome shotgun (WGS) entry which is preliminary data.</text>
</comment>
<feature type="region of interest" description="Disordered" evidence="1">
    <location>
        <begin position="69"/>
        <end position="112"/>
    </location>
</feature>
<dbReference type="Proteomes" id="UP000625711">
    <property type="component" value="Unassembled WGS sequence"/>
</dbReference>
<feature type="compositionally biased region" description="Basic residues" evidence="1">
    <location>
        <begin position="1"/>
        <end position="12"/>
    </location>
</feature>
<sequence length="112" mass="12825">MKHKKKTKKKGNKTRDAERGDGGRAIIFLFSVAVAFRSSAQKTPSINQFREGLANKDLLTVIAASPLLKTGRQKRRQYATKERRRRPRKKESPRVPTKVSREQKKIKNGPIQ</sequence>
<organism evidence="2 3">
    <name type="scientific">Rhynchophorus ferrugineus</name>
    <name type="common">Red palm weevil</name>
    <name type="synonym">Curculio ferrugineus</name>
    <dbReference type="NCBI Taxonomy" id="354439"/>
    <lineage>
        <taxon>Eukaryota</taxon>
        <taxon>Metazoa</taxon>
        <taxon>Ecdysozoa</taxon>
        <taxon>Arthropoda</taxon>
        <taxon>Hexapoda</taxon>
        <taxon>Insecta</taxon>
        <taxon>Pterygota</taxon>
        <taxon>Neoptera</taxon>
        <taxon>Endopterygota</taxon>
        <taxon>Coleoptera</taxon>
        <taxon>Polyphaga</taxon>
        <taxon>Cucujiformia</taxon>
        <taxon>Curculionidae</taxon>
        <taxon>Dryophthorinae</taxon>
        <taxon>Rhynchophorus</taxon>
    </lineage>
</organism>
<proteinExistence type="predicted"/>
<gene>
    <name evidence="2" type="ORF">GWI33_001975</name>
</gene>